<evidence type="ECO:0000313" key="1">
    <source>
        <dbReference type="EMBL" id="URL57236.1"/>
    </source>
</evidence>
<dbReference type="EMBL" id="CP063231">
    <property type="protein sequence ID" value="URL57236.1"/>
    <property type="molecule type" value="Genomic_DNA"/>
</dbReference>
<dbReference type="Pfam" id="PF19662">
    <property type="entry name" value="DUF6165"/>
    <property type="match status" value="1"/>
</dbReference>
<evidence type="ECO:0000313" key="2">
    <source>
        <dbReference type="Proteomes" id="UP001056681"/>
    </source>
</evidence>
<dbReference type="InterPro" id="IPR046163">
    <property type="entry name" value="DUF6165"/>
</dbReference>
<dbReference type="RefSeq" id="WP_250338155.1">
    <property type="nucleotide sequence ID" value="NZ_CP063231.1"/>
</dbReference>
<protein>
    <submittedName>
        <fullName evidence="1">Uncharacterized protein</fullName>
    </submittedName>
</protein>
<accession>A0ABY4SX01</accession>
<keyword evidence="2" id="KW-1185">Reference proteome</keyword>
<dbReference type="Proteomes" id="UP001056681">
    <property type="component" value="Chromosome"/>
</dbReference>
<gene>
    <name evidence="1" type="ORF">IM816_11320</name>
</gene>
<proteinExistence type="predicted"/>
<name>A0ABY4SX01_9GAMM</name>
<organism evidence="1 2">
    <name type="scientific">Luteibacter flocculans</name>
    <dbReference type="NCBI Taxonomy" id="2780091"/>
    <lineage>
        <taxon>Bacteria</taxon>
        <taxon>Pseudomonadati</taxon>
        <taxon>Pseudomonadota</taxon>
        <taxon>Gammaproteobacteria</taxon>
        <taxon>Lysobacterales</taxon>
        <taxon>Rhodanobacteraceae</taxon>
        <taxon>Luteibacter</taxon>
    </lineage>
</organism>
<sequence>MSLIQTPVSYGELIDKMTILQIKLQEITDEAKLANVRNELELLDATWKNDKASETDIADETARLLAVNKRLWDIEDRIRLKEKAQEFDNDFIQLARSVYFENDERAAIKREINLKLGSTLVEEKSYQDYRAPQA</sequence>
<reference evidence="1" key="1">
    <citation type="submission" date="2020-10" db="EMBL/GenBank/DDBJ databases">
        <title>Whole-genome sequence of Luteibacter sp. EIF3.</title>
        <authorList>
            <person name="Friedrich I."/>
            <person name="Hertel R."/>
            <person name="Daniel R."/>
        </authorList>
    </citation>
    <scope>NUCLEOTIDE SEQUENCE</scope>
    <source>
        <strain evidence="1">EIF3</strain>
    </source>
</reference>